<feature type="compositionally biased region" description="Acidic residues" evidence="13">
    <location>
        <begin position="894"/>
        <end position="907"/>
    </location>
</feature>
<keyword evidence="9" id="KW-0131">Cell cycle</keyword>
<dbReference type="VEuPathDB" id="FungiDB:AJ78_07309"/>
<evidence type="ECO:0000256" key="1">
    <source>
        <dbReference type="ARBA" id="ARBA00004141"/>
    </source>
</evidence>
<evidence type="ECO:0000259" key="15">
    <source>
        <dbReference type="Pfam" id="PF01529"/>
    </source>
</evidence>
<feature type="transmembrane region" description="Helical" evidence="14">
    <location>
        <begin position="79"/>
        <end position="100"/>
    </location>
</feature>
<evidence type="ECO:0000256" key="14">
    <source>
        <dbReference type="SAM" id="Phobius"/>
    </source>
</evidence>
<evidence type="ECO:0000256" key="12">
    <source>
        <dbReference type="ARBA" id="ARBA00048048"/>
    </source>
</evidence>
<feature type="transmembrane region" description="Helical" evidence="14">
    <location>
        <begin position="268"/>
        <end position="292"/>
    </location>
</feature>
<feature type="transmembrane region" description="Helical" evidence="14">
    <location>
        <begin position="106"/>
        <end position="123"/>
    </location>
</feature>
<feature type="domain" description="Palmitoyltransferase DHHC" evidence="15">
    <location>
        <begin position="154"/>
        <end position="303"/>
    </location>
</feature>
<comment type="function">
    <text evidence="10">May play a role in the regulation of cytokinesis.</text>
</comment>
<dbReference type="Proteomes" id="UP000182235">
    <property type="component" value="Unassembled WGS sequence"/>
</dbReference>
<evidence type="ECO:0000256" key="11">
    <source>
        <dbReference type="ARBA" id="ARBA00044801"/>
    </source>
</evidence>
<organism evidence="17 18">
    <name type="scientific">Emergomyces pasteurianus Ep9510</name>
    <dbReference type="NCBI Taxonomy" id="1447872"/>
    <lineage>
        <taxon>Eukaryota</taxon>
        <taxon>Fungi</taxon>
        <taxon>Dikarya</taxon>
        <taxon>Ascomycota</taxon>
        <taxon>Pezizomycotina</taxon>
        <taxon>Eurotiomycetes</taxon>
        <taxon>Eurotiomycetidae</taxon>
        <taxon>Onygenales</taxon>
        <taxon>Ajellomycetaceae</taxon>
        <taxon>Emergomyces</taxon>
    </lineage>
</organism>
<evidence type="ECO:0000256" key="5">
    <source>
        <dbReference type="ARBA" id="ARBA00022989"/>
    </source>
</evidence>
<dbReference type="Pfam" id="PF09759">
    <property type="entry name" value="Atx10homo_assoc"/>
    <property type="match status" value="1"/>
</dbReference>
<dbReference type="InterPro" id="IPR019156">
    <property type="entry name" value="Ataxin-10_domain"/>
</dbReference>
<protein>
    <recommendedName>
        <fullName evidence="11">Ataxin-10 homolog</fullName>
    </recommendedName>
</protein>
<feature type="region of interest" description="Disordered" evidence="13">
    <location>
        <begin position="1179"/>
        <end position="1236"/>
    </location>
</feature>
<reference evidence="17 18" key="1">
    <citation type="submission" date="2015-07" db="EMBL/GenBank/DDBJ databases">
        <title>Emmonsia species relationships and genome sequence.</title>
        <authorList>
            <consortium name="The Broad Institute Genomics Platform"/>
            <person name="Cuomo C.A."/>
            <person name="Munoz J.F."/>
            <person name="Imamovic A."/>
            <person name="Priest M.E."/>
            <person name="Young S."/>
            <person name="Clay O.K."/>
            <person name="McEwen J.G."/>
        </authorList>
    </citation>
    <scope>NUCLEOTIDE SEQUENCE [LARGE SCALE GENOMIC DNA]</scope>
    <source>
        <strain evidence="17 18">UAMH 9510</strain>
    </source>
</reference>
<evidence type="ECO:0000256" key="8">
    <source>
        <dbReference type="ARBA" id="ARBA00023288"/>
    </source>
</evidence>
<comment type="subcellular location">
    <subcellularLocation>
        <location evidence="1">Membrane</location>
        <topology evidence="1">Multi-pass membrane protein</topology>
    </subcellularLocation>
</comment>
<keyword evidence="3" id="KW-0132">Cell division</keyword>
<keyword evidence="6 14" id="KW-0472">Membrane</keyword>
<dbReference type="GO" id="GO:0016020">
    <property type="term" value="C:membrane"/>
    <property type="evidence" value="ECO:0007669"/>
    <property type="project" value="UniProtKB-SubCell"/>
</dbReference>
<dbReference type="Gene3D" id="1.25.10.10">
    <property type="entry name" value="Leucine-rich Repeat Variant"/>
    <property type="match status" value="1"/>
</dbReference>
<proteinExistence type="inferred from homology"/>
<evidence type="ECO:0000256" key="7">
    <source>
        <dbReference type="ARBA" id="ARBA00023139"/>
    </source>
</evidence>
<keyword evidence="7" id="KW-0564">Palmitate</keyword>
<evidence type="ECO:0000256" key="2">
    <source>
        <dbReference type="ARBA" id="ARBA00008384"/>
    </source>
</evidence>
<dbReference type="STRING" id="1447872.A0A1J9P7F3"/>
<dbReference type="GO" id="GO:0019706">
    <property type="term" value="F:protein-cysteine S-palmitoyltransferase activity"/>
    <property type="evidence" value="ECO:0007669"/>
    <property type="project" value="UniProtKB-EC"/>
</dbReference>
<feature type="compositionally biased region" description="Polar residues" evidence="13">
    <location>
        <begin position="1184"/>
        <end position="1196"/>
    </location>
</feature>
<comment type="similarity">
    <text evidence="2">Belongs to the ataxin-10 family.</text>
</comment>
<dbReference type="EMBL" id="LGRN01000456">
    <property type="protein sequence ID" value="OJD12038.1"/>
    <property type="molecule type" value="Genomic_DNA"/>
</dbReference>
<dbReference type="GO" id="GO:0005829">
    <property type="term" value="C:cytosol"/>
    <property type="evidence" value="ECO:0007669"/>
    <property type="project" value="TreeGrafter"/>
</dbReference>
<evidence type="ECO:0000259" key="16">
    <source>
        <dbReference type="Pfam" id="PF09759"/>
    </source>
</evidence>
<keyword evidence="4 14" id="KW-0812">Transmembrane</keyword>
<keyword evidence="18" id="KW-1185">Reference proteome</keyword>
<feature type="transmembrane region" description="Helical" evidence="14">
    <location>
        <begin position="199"/>
        <end position="222"/>
    </location>
</feature>
<dbReference type="PANTHER" id="PTHR13255:SF0">
    <property type="entry name" value="ATAXIN-10"/>
    <property type="match status" value="1"/>
</dbReference>
<name>A0A1J9P7F3_9EURO</name>
<keyword evidence="5 14" id="KW-1133">Transmembrane helix</keyword>
<evidence type="ECO:0000313" key="17">
    <source>
        <dbReference type="EMBL" id="OJD12038.1"/>
    </source>
</evidence>
<feature type="domain" description="Ataxin-10" evidence="16">
    <location>
        <begin position="1244"/>
        <end position="1341"/>
    </location>
</feature>
<evidence type="ECO:0000313" key="18">
    <source>
        <dbReference type="Proteomes" id="UP000182235"/>
    </source>
</evidence>
<dbReference type="InterPro" id="IPR051374">
    <property type="entry name" value="Ataxin-10/CTR86_families"/>
</dbReference>
<dbReference type="Pfam" id="PF01529">
    <property type="entry name" value="DHHC"/>
    <property type="match status" value="1"/>
</dbReference>
<dbReference type="PROSITE" id="PS50216">
    <property type="entry name" value="DHHC"/>
    <property type="match status" value="1"/>
</dbReference>
<feature type="region of interest" description="Disordered" evidence="13">
    <location>
        <begin position="871"/>
        <end position="916"/>
    </location>
</feature>
<evidence type="ECO:0000256" key="6">
    <source>
        <dbReference type="ARBA" id="ARBA00023136"/>
    </source>
</evidence>
<accession>A0A1J9P7F3</accession>
<dbReference type="GO" id="GO:0051301">
    <property type="term" value="P:cell division"/>
    <property type="evidence" value="ECO:0007669"/>
    <property type="project" value="UniProtKB-KW"/>
</dbReference>
<evidence type="ECO:0000256" key="10">
    <source>
        <dbReference type="ARBA" id="ARBA00044746"/>
    </source>
</evidence>
<comment type="catalytic activity">
    <reaction evidence="12">
        <text>L-cysteinyl-[protein] + hexadecanoyl-CoA = S-hexadecanoyl-L-cysteinyl-[protein] + CoA</text>
        <dbReference type="Rhea" id="RHEA:36683"/>
        <dbReference type="Rhea" id="RHEA-COMP:10131"/>
        <dbReference type="Rhea" id="RHEA-COMP:11032"/>
        <dbReference type="ChEBI" id="CHEBI:29950"/>
        <dbReference type="ChEBI" id="CHEBI:57287"/>
        <dbReference type="ChEBI" id="CHEBI:57379"/>
        <dbReference type="ChEBI" id="CHEBI:74151"/>
        <dbReference type="EC" id="2.3.1.225"/>
    </reaction>
</comment>
<dbReference type="OrthoDB" id="379794at2759"/>
<dbReference type="PANTHER" id="PTHR13255">
    <property type="entry name" value="ATAXIN-10"/>
    <property type="match status" value="1"/>
</dbReference>
<comment type="caution">
    <text evidence="17">The sequence shown here is derived from an EMBL/GenBank/DDBJ whole genome shotgun (WGS) entry which is preliminary data.</text>
</comment>
<dbReference type="InterPro" id="IPR011989">
    <property type="entry name" value="ARM-like"/>
</dbReference>
<evidence type="ECO:0000256" key="13">
    <source>
        <dbReference type="SAM" id="MobiDB-lite"/>
    </source>
</evidence>
<keyword evidence="8" id="KW-0449">Lipoprotein</keyword>
<evidence type="ECO:0000256" key="9">
    <source>
        <dbReference type="ARBA" id="ARBA00023306"/>
    </source>
</evidence>
<evidence type="ECO:0000256" key="4">
    <source>
        <dbReference type="ARBA" id="ARBA00022692"/>
    </source>
</evidence>
<gene>
    <name evidence="17" type="ORF">AJ78_07309</name>
</gene>
<evidence type="ECO:0000256" key="3">
    <source>
        <dbReference type="ARBA" id="ARBA00022618"/>
    </source>
</evidence>
<dbReference type="InterPro" id="IPR001594">
    <property type="entry name" value="Palmitoyltrfase_DHHC"/>
</dbReference>
<sequence length="1365" mass="153198">MGALRNVAVTVLVLSFLTFVALFGRLPALRKTPIGFLHRVIWIHFPKLLRLFDGAVFGGRVSRYGSRAGNYLMYENHPLVLIFFLSLLVGSEAAFVPAIWPMIGKFHKIFIPGVVVLPYWLLYKSAFVTSTITPENLQEHMRTYPYDRILFHPGYVCRTCHTLKPPRSKHCSVCNVCVARHDHHCIWLMNCVGQNNYRYFLGLLLSMFVLLSYGSYLGYSILDRHLQDTLVLSFPTAVHSKHWAEGIEWGMYFQFWGYAIADDIIVGGILMLTMLTSPLPLAMFFYHVYLIWSGVTTNESAKWGDWRDDIADGVVYMAKKSDIYPQKHADADIVEPYVPWSIQADQTLIFTDDGSPPRVGFSLSRECSSITQPEGRDAVLDTRWKRVRSLKDVVNLYDRGFMSNLREGLLLHDIIRTAKATKMSTAQSPETTERPTTHARPKCTPVELMLKVVLAGTLTHYETRGMIDDKRLEHMLLCGKQILYRTHKESEVRQNLGFSPAIWQSLTDVLSKAIPVLESQSLAAPGSCEESSSNLIAYNYFSLVKDIERLNDVCTIARNLLATTKKAQNLAAEKGFDQRILLLIDTCVRVTARGYDGESNARNEERWQKVVNLYKRLLITCLQFLHNFIMHNEHRKLVLWLDLFGYHQNGESSILTPMEPLDIENSPAQGVAPVIRAGERIVSPPLQTIYDQNAEDMLLETISTFPREPASSKEEAAMMLLANVKDHMEKLLGRNLKEIQQMGKDPERVTEIRAALTAILSAKMEGWADLKDRFHENGNPLDEEEPTRKKAILSIDRTATTGYPRTCWTDLPDLEEYGAIAAADAPVTAQDTAMSRSPQSAAETLQEAKDELMARLQESSPIMATRELHYDSVDGNGMPADDDSRSLDAVADGSVDEEEEEEDEDDDYRGRPGDQQRGLLTDIPLVLGPAEIEALPMIIQAGIVDSFGLKGGERLGNKNMQAVRCHILLAQETGRNLLRELLIFIAAWDLPDDETYFKMMVQIMEAVLKNGLMSHAYSDFGQAKDIISPAQAVVIKILTHIFRAKYSPPNITSTTETPTGRSSVPVTKVDVLTVRYIFTIFRGNIIPETCALIYLQGQIRAGHARPEDFPLNLWDMERVYEGVYQFLEFFAVLTENTGWKNLLVQWEIVYDLVTLLKELEASIPKGSLNSINSAATAASRAAAQPQTDTSDAQGGSSIPVAVERPYDPNDQEPTDAATVSAGSRAQSPPIGNDDPSDFEWRNLKKLVVLVLSSLVWQCPEVQNQIRKYGGLETTLACTNFDAHNPYIKEHAVLCLKFLLEGNRENQRVIEELEAREVVSDEGGVLEKGGYEAVINEGKLAIRTKKDVQAPAEVDGGLQTRTNSWH</sequence>